<evidence type="ECO:0000313" key="2">
    <source>
        <dbReference type="Proteomes" id="UP000275368"/>
    </source>
</evidence>
<dbReference type="AlphaFoldDB" id="A0A3G9JFW3"/>
<dbReference type="PANTHER" id="PTHR43434">
    <property type="entry name" value="PHOSPHOGLYCOLATE PHOSPHATASE"/>
    <property type="match status" value="1"/>
</dbReference>
<dbReference type="Pfam" id="PF13419">
    <property type="entry name" value="HAD_2"/>
    <property type="match status" value="1"/>
</dbReference>
<accession>A0A3G9JFW3</accession>
<proteinExistence type="predicted"/>
<name>A0A3G9JFW3_9BACL</name>
<evidence type="ECO:0000313" key="1">
    <source>
        <dbReference type="EMBL" id="BBH22054.1"/>
    </source>
</evidence>
<dbReference type="OrthoDB" id="9792518at2"/>
<dbReference type="Proteomes" id="UP000275368">
    <property type="component" value="Chromosome"/>
</dbReference>
<sequence>MKYSTILFDLDGTLTNPKLGITKSVQYGLSKYNIMEENLDNLEPFIGPPLAHSFMEFYSFSESEAKNAVEYYREYFATKGIYENELYDGIIELLENLVSQQCVLMVATSKPTIFAEKILDYFGIDKYFEFVCGSHLEIYRFHQSYFTDSGNI</sequence>
<dbReference type="KEGG" id="pbk:Back11_33990"/>
<dbReference type="RefSeq" id="WP_125659529.1">
    <property type="nucleotide sequence ID" value="NZ_AP019308.1"/>
</dbReference>
<dbReference type="Gene3D" id="3.40.50.1000">
    <property type="entry name" value="HAD superfamily/HAD-like"/>
    <property type="match status" value="1"/>
</dbReference>
<dbReference type="GO" id="GO:0005829">
    <property type="term" value="C:cytosol"/>
    <property type="evidence" value="ECO:0007669"/>
    <property type="project" value="TreeGrafter"/>
</dbReference>
<dbReference type="InterPro" id="IPR041492">
    <property type="entry name" value="HAD_2"/>
</dbReference>
<protein>
    <submittedName>
        <fullName evidence="1">Uncharacterized protein</fullName>
    </submittedName>
</protein>
<dbReference type="InterPro" id="IPR036412">
    <property type="entry name" value="HAD-like_sf"/>
</dbReference>
<dbReference type="Gene3D" id="1.10.150.240">
    <property type="entry name" value="Putative phosphatase, domain 2"/>
    <property type="match status" value="1"/>
</dbReference>
<dbReference type="EMBL" id="AP019308">
    <property type="protein sequence ID" value="BBH22054.1"/>
    <property type="molecule type" value="Genomic_DNA"/>
</dbReference>
<dbReference type="InterPro" id="IPR023214">
    <property type="entry name" value="HAD_sf"/>
</dbReference>
<reference evidence="1 2" key="1">
    <citation type="submission" date="2018-11" db="EMBL/GenBank/DDBJ databases">
        <title>Complete genome sequence of Paenibacillus baekrokdamisoli strain KCTC 33723.</title>
        <authorList>
            <person name="Kang S.W."/>
            <person name="Lee K.C."/>
            <person name="Kim K.K."/>
            <person name="Kim J.S."/>
            <person name="Kim D.S."/>
            <person name="Ko S.H."/>
            <person name="Yang S.H."/>
            <person name="Lee J.S."/>
        </authorList>
    </citation>
    <scope>NUCLEOTIDE SEQUENCE [LARGE SCALE GENOMIC DNA]</scope>
    <source>
        <strain evidence="1 2">KCTC 33723</strain>
    </source>
</reference>
<dbReference type="InterPro" id="IPR023198">
    <property type="entry name" value="PGP-like_dom2"/>
</dbReference>
<dbReference type="PANTHER" id="PTHR43434:SF20">
    <property type="entry name" value="5'-NUCLEOTIDASE"/>
    <property type="match status" value="1"/>
</dbReference>
<gene>
    <name evidence="1" type="ORF">Back11_33990</name>
</gene>
<dbReference type="GO" id="GO:0004713">
    <property type="term" value="F:protein tyrosine kinase activity"/>
    <property type="evidence" value="ECO:0007669"/>
    <property type="project" value="TreeGrafter"/>
</dbReference>
<dbReference type="SUPFAM" id="SSF56784">
    <property type="entry name" value="HAD-like"/>
    <property type="match status" value="1"/>
</dbReference>
<keyword evidence="2" id="KW-1185">Reference proteome</keyword>
<dbReference type="InterPro" id="IPR050155">
    <property type="entry name" value="HAD-like_hydrolase_sf"/>
</dbReference>
<organism evidence="1 2">
    <name type="scientific">Paenibacillus baekrokdamisoli</name>
    <dbReference type="NCBI Taxonomy" id="1712516"/>
    <lineage>
        <taxon>Bacteria</taxon>
        <taxon>Bacillati</taxon>
        <taxon>Bacillota</taxon>
        <taxon>Bacilli</taxon>
        <taxon>Bacillales</taxon>
        <taxon>Paenibacillaceae</taxon>
        <taxon>Paenibacillus</taxon>
    </lineage>
</organism>